<dbReference type="Gene3D" id="2.60.220.50">
    <property type="match status" value="1"/>
</dbReference>
<dbReference type="GO" id="GO:0005509">
    <property type="term" value="F:calcium ion binding"/>
    <property type="evidence" value="ECO:0007669"/>
    <property type="project" value="InterPro"/>
</dbReference>
<dbReference type="PRINTS" id="PR01433">
    <property type="entry name" value="POLYCYSTIN2"/>
</dbReference>
<dbReference type="PANTHER" id="PTHR10877:SF150">
    <property type="entry name" value="REJ DOMAIN-CONTAINING PROTEIN"/>
    <property type="match status" value="1"/>
</dbReference>
<evidence type="ECO:0000256" key="2">
    <source>
        <dbReference type="ARBA" id="ARBA00004651"/>
    </source>
</evidence>
<feature type="domain" description="WSC" evidence="19">
    <location>
        <begin position="19"/>
        <end position="114"/>
    </location>
</feature>
<comment type="caution">
    <text evidence="13">Lacks conserved residue(s) required for the propagation of feature annotation.</text>
</comment>
<dbReference type="InterPro" id="IPR002859">
    <property type="entry name" value="PKD/REJ-like"/>
</dbReference>
<evidence type="ECO:0000313" key="20">
    <source>
        <dbReference type="EnsemblMetazoa" id="G1904.2:cds"/>
    </source>
</evidence>
<keyword evidence="4" id="KW-1003">Cell membrane</keyword>
<feature type="transmembrane region" description="Helical" evidence="15">
    <location>
        <begin position="2640"/>
        <end position="2658"/>
    </location>
</feature>
<dbReference type="PROSITE" id="PS51212">
    <property type="entry name" value="WSC"/>
    <property type="match status" value="1"/>
</dbReference>
<dbReference type="SMART" id="SM00321">
    <property type="entry name" value="WSC"/>
    <property type="match status" value="1"/>
</dbReference>
<dbReference type="InterPro" id="IPR046791">
    <property type="entry name" value="Polycystin_dom"/>
</dbReference>
<feature type="transmembrane region" description="Helical" evidence="15">
    <location>
        <begin position="2825"/>
        <end position="2852"/>
    </location>
</feature>
<dbReference type="InterPro" id="IPR000601">
    <property type="entry name" value="PKD_dom"/>
</dbReference>
<keyword evidence="5 15" id="KW-0812">Transmembrane</keyword>
<feature type="transmembrane region" description="Helical" evidence="15">
    <location>
        <begin position="2923"/>
        <end position="2942"/>
    </location>
</feature>
<dbReference type="CDD" id="cd01752">
    <property type="entry name" value="PLAT_polycystin"/>
    <property type="match status" value="1"/>
</dbReference>
<evidence type="ECO:0000259" key="19">
    <source>
        <dbReference type="PROSITE" id="PS51212"/>
    </source>
</evidence>
<comment type="similarity">
    <text evidence="3">Belongs to the polycystin family.</text>
</comment>
<dbReference type="GO" id="GO:0050982">
    <property type="term" value="P:detection of mechanical stimulus"/>
    <property type="evidence" value="ECO:0007669"/>
    <property type="project" value="TreeGrafter"/>
</dbReference>
<keyword evidence="10" id="KW-0325">Glycoprotein</keyword>
<feature type="signal peptide" evidence="16">
    <location>
        <begin position="1"/>
        <end position="19"/>
    </location>
</feature>
<feature type="domain" description="PKD" evidence="17">
    <location>
        <begin position="1086"/>
        <end position="1143"/>
    </location>
</feature>
<feature type="transmembrane region" description="Helical" evidence="15">
    <location>
        <begin position="2680"/>
        <end position="2701"/>
    </location>
</feature>
<protein>
    <recommendedName>
        <fullName evidence="22">Polycystin-1</fullName>
    </recommendedName>
</protein>
<accession>A0A8W8JFR9</accession>
<dbReference type="InterPro" id="IPR051223">
    <property type="entry name" value="Polycystin"/>
</dbReference>
<sequence length="3516" mass="392882">MDIPAGIALCFLLIFSTEASDPKGCFKENKRQRHFSITPGDFVPNQMTPAICASKCGSFKFNYCAVTQGQFCFCGHSLPPASELDSGAGCSDMCHGDMTLKCGGIDHVNVYSTSPPIEGLEVTPSITQIETGNDVSFTPSYESAGEDLTFQLDFGNDGGKTDKNQTSMWSTKYFTPGLYQVTLYGNDNQNSILEKQATTAILVEARPQNVSLSCPNNAATYEDTVCILDVMTGTNLELTVNIDGALHSKFFISDPPIYTAGRAIVSMSSSLLAGESTADYIIMPAAEIQESGTLIGFEYYTDTPGAVEFYILRPSCPTYCFDKNDCSGGTCENINERTCSAGVQFCPASGACWDSIAPSCAAPNARYDGTQRTPLNLVATVAHTLAAPSLYDYFALDLTTNDINVQPGDILAYKSTGSGILKSFASNTSESDLKTTDFSITTNAVNLGSSKRHLLRAVVSAGSIVKLPFLFTTFGTKTVDITLKNTALAVSVPLSETINVIEGIDMCALDVVEYAETGSVLQIQVLQHTGSSVTYYWNYGDGTSNNVSTIQHTYIYSIPGTYFLNVTCSNALSSKSNYTMIKIETKINNLVLASSPAITSEVTSFTLGMTTGSDYTCAWKKNGVLFAITTAITTPPNGNFDHTFSEDGTYEILVTCANNINSESSSITLIAQRRIQGLALVRTGALLNNPYTVDFVWADGTNPQFLLEFNGVTQTLTVDTFSRRGSSSVLPAEASPTFFPFNLTGYNLVSSEQITGLFGIESEITNLAINSDTPINPSLGYGTVAKSTVVTLSIDATGGTNVNIQWEHTVDSSPPTVTSQSIASWTTQVTKSFTLSTLGNHELKVTASNAYSSSTSTFKYLAIAPVKDIQFKTIAPVLFLPPADVVFELEQVPSGDPPNEATMMIDYGDGHSDTFPFSLSNTYLYSYREDGTFTVSANISNVVSHQIVTITVEVVESIVDLVIEPYPPHAPRNDPVDLRVKMKRGGTGSKLQLRWQFQTAGAWTTFQDRTGSSPDGYDSQFNTYGTIGTYTVTVEAKSLLQTKSATYTIVCEEKVTGNFDLTSNFPLDFDILQTISYTLTYNDVIPTNAKMRYEYGNGDSSGDIAFPIITTGSSDQKDHTYTEPGHYSTTLTLFNTVSSVTRTVMSGVYKKFSGCDAVLKWKPIVPLNGSDLDGYGPAKNIFPRDRPLRVHITCTTGTLVYYDVFAQGTVNMLSCNKTEKTLFELDFSNLAAERYDLTIKAINPIHQESIRKSIEMQDPCKDIVIDDGGLKTSAYQWKKFNITLGMMGTQTCVHIDFGDGSVGELYGNQSMCDTFTGQALYVGPLSTITEVKHEYMTMNTYIVFANGFNAYSTCSANFTHVISDVDCSQPKVSVKDLKPVFYYPQEVKRSSMVRAVGVTDIYCTTTLDNIKKWTVYNIDENTGEDLQEIDVSSLPSHSTAELALPPLFLDYGSYRLNYRLEMVSTGFVKNENFTATVDHYVRIIKSDLIAVVYSGGVSKIQRGYAKMITIEPELYSFDPDVSAGLPQLFDNFTWWCRRSDETLPDPDVLSMPYTTTELGANPPDNGGCFRQGPGKIDTNNGTLSFDTANMQINQTYIFKIQVRKDDRMAETTAELEIVSGDPPELTVSCGTALCIPRSGGQLVRPSSRLSLLSSCTGCTLNTQFQWKIYQSNYQWTWKEIIELPTYVDGVYSNSIAIKTTMFDLDTTVKTYMVELYAKREDGQEARAYMKLFLNDPPRNGTCTISPSVGVATEVNFQVTCSGWIDEDGIESYRVYATFKDDPQERQVIFGSVSSYSVQLPVGPDYDNHSMEIFVRIADVYGAAVDFRIGTIQVLPLSKDAVVQQLVSMQVQLKDELDLALARADLSQVNEVALMYASLINMASKNGSAEYAGVDVAGTQTATGLGPDYTNRQDAFDKTGTTFEKELKYQAEREVYSQITNQIADALQRVTIATPSSIALTASTCAEVTKYTENCARKCQEGIKNVTMNMMSTLESQADEIPIEELTLAAKGIVNTLSNLMEAGNVHTEYPTNGDMESVIPYAHYDTDLESIEKAIPANIHNRDRANYKLLAYTNEDFQESTTAGVQNTAGTVYSKLRKIFQKSLVEGETPVKISTTSIVLSFEKNRASSFSNATIDMGDGSFHMPDWCSLKDTCNPNDTIIVQSSYSIYAPHAFTPQAKDLSRYSGSLNIDLYDASDSPIKVTEASEPISMRVPLDRNMPVPGEEYVVPFIPDRDWEYFFYHTTEIKSARAALQIRFRLEDLNQQFLVLVKFGDIKNISKAFDHVCMIPSKMEYQGFFGSDDTADPYTCFVGSDVVQGYQGQVTIGVRQMSSVEHDYYITKSHVPPTFPTGSGTFSTNYTIQTVSSTCRFFNETIKDWDTRGCEVGPLTNKRGIHCKCTHMTTFAGGWVVVPNTIDWNFVFSNMDFFKNPTLYITEIVIFVVYIVTVIWARYKDKKDLEMLGLTPLADNNKKDRYYYEIVVVTGMRRHAGTDSKVSFILSGDEDETDVRLFSDDKRKIFRRGSVDGFLMAVPRPLGALNYLHVWHDNSGKGKFASWYLRNVVVRDVQTDQKYIFIANRWFAVEEDDGMIDRLIPVAGKEQMTEFSHLFTEKTTKSLSDGHLWFSVIARPPQSRFTRVQRVSCCLCLLFLSMLTNAMFYEKGDSEQNSFTFGPFALSPEQIYIGVVSNIIVFPVSFLIILIFRKSRPRNKRPSRVAKALKEEQSKPAASVFDVHPTWKSSDERSCVTPSKLLEGGRPETAITRSGTSLSVVDFADGNGKKKKKKSWDLPWGFAIVGWILLWAATLVSAAFVTFYGVMFQDVKCKKWITSMLISFFTSIFITQPLKVILTAIFFSLVIKNPGGEEGEEDEEDEEKPRLATDEEYLHDQDSDEIAKPRKPGYKPPDPRLLEKAREVRLKEIKMWGIVREILFYSFFLWILMVISYRNRSYMSYYYKASLEKVFITTNDTKHHFLKIKNKDDFWVWAKSGMVDGIRAGVWYNDGQPLFLRGYINDKQSRIMGYATMRQLRVQKGSCDVPEDMQSIIHECNDDYDTSIQDEEDYGVGWKPTYENASFTNQREEYRYTTANVLDGYPYMGDRVWYSGGGYTVRLRGNATVLRNKLIELEKEGWVDRYTRAIFVEFTVYNPGINLFGIATLLLEVSPSQGIFPSYRFEPAMLLPYMTDVMLFQIACEIVYFAFTVFFIFQLFRGLIKEKINYFKQFWNLVEIGICSMSVTAIVIYFYRMFETSRLTERFKVSHGNEYMKFQYVGAWSELFSYIIGWLVFFASLKFLKLLRFNKRMSLLASTLKNSCRDLMHFSIIFNIVFLAFIQLFYLVYAGSLTSFKTFITACESGLVMMMGKFEIYDMKMVEPVMTQIFIFAYVVTITFIVVNMLLSILNETFGAVRSDIAKQNNEYEIVDFMMNRFKLWTGLGTPDRGVLSPEDLRGYNTIEGKIDLFPDRIDQLLSSLSHIYSKEERLDALFEMNAAKRQGLKSSFGKVPPPKSQRYQNMLPAVHTNY</sequence>
<dbReference type="InterPro" id="IPR003915">
    <property type="entry name" value="PKD_2"/>
</dbReference>
<feature type="disulfide bond" evidence="12">
    <location>
        <begin position="3032"/>
        <end position="3045"/>
    </location>
</feature>
<evidence type="ECO:0000256" key="11">
    <source>
        <dbReference type="ARBA" id="ARBA00023273"/>
    </source>
</evidence>
<dbReference type="Pfam" id="PF08016">
    <property type="entry name" value="PKD_channel"/>
    <property type="match status" value="1"/>
</dbReference>
<dbReference type="SMART" id="SM00089">
    <property type="entry name" value="PKD"/>
    <property type="match status" value="5"/>
</dbReference>
<evidence type="ECO:0000256" key="5">
    <source>
        <dbReference type="ARBA" id="ARBA00022692"/>
    </source>
</evidence>
<dbReference type="Gene3D" id="2.60.60.20">
    <property type="entry name" value="PLAT/LH2 domain"/>
    <property type="match status" value="1"/>
</dbReference>
<evidence type="ECO:0000256" key="15">
    <source>
        <dbReference type="SAM" id="Phobius"/>
    </source>
</evidence>
<evidence type="ECO:0000256" key="4">
    <source>
        <dbReference type="ARBA" id="ARBA00022475"/>
    </source>
</evidence>
<evidence type="ECO:0000256" key="16">
    <source>
        <dbReference type="SAM" id="SignalP"/>
    </source>
</evidence>
<dbReference type="InterPro" id="IPR042060">
    <property type="entry name" value="PLAT_polycystin1"/>
</dbReference>
<feature type="domain" description="PKD" evidence="17">
    <location>
        <begin position="894"/>
        <end position="961"/>
    </location>
</feature>
<feature type="transmembrane region" description="Helical" evidence="15">
    <location>
        <begin position="3374"/>
        <end position="3395"/>
    </location>
</feature>
<dbReference type="Proteomes" id="UP000005408">
    <property type="component" value="Unassembled WGS sequence"/>
</dbReference>
<evidence type="ECO:0008006" key="22">
    <source>
        <dbReference type="Google" id="ProtNLM"/>
    </source>
</evidence>
<dbReference type="Pfam" id="PF00801">
    <property type="entry name" value="PKD"/>
    <property type="match status" value="2"/>
</dbReference>
<keyword evidence="11" id="KW-0966">Cell projection</keyword>
<dbReference type="Pfam" id="PF01822">
    <property type="entry name" value="WSC"/>
    <property type="match status" value="1"/>
</dbReference>
<dbReference type="InterPro" id="IPR013783">
    <property type="entry name" value="Ig-like_fold"/>
</dbReference>
<keyword evidence="7 15" id="KW-1133">Transmembrane helix</keyword>
<feature type="chain" id="PRO_5036490720" description="Polycystin-1" evidence="16">
    <location>
        <begin position="20"/>
        <end position="3516"/>
    </location>
</feature>
<feature type="transmembrane region" description="Helical" evidence="15">
    <location>
        <begin position="2432"/>
        <end position="2450"/>
    </location>
</feature>
<dbReference type="SMART" id="SM00308">
    <property type="entry name" value="LH2"/>
    <property type="match status" value="1"/>
</dbReference>
<evidence type="ECO:0000256" key="13">
    <source>
        <dbReference type="PROSITE-ProRule" id="PRU00152"/>
    </source>
</evidence>
<dbReference type="InterPro" id="IPR002889">
    <property type="entry name" value="WSC_carb-bd"/>
</dbReference>
<evidence type="ECO:0000313" key="21">
    <source>
        <dbReference type="Proteomes" id="UP000005408"/>
    </source>
</evidence>
<evidence type="ECO:0000256" key="14">
    <source>
        <dbReference type="SAM" id="MobiDB-lite"/>
    </source>
</evidence>
<dbReference type="CDD" id="cd00146">
    <property type="entry name" value="PKD"/>
    <property type="match status" value="2"/>
</dbReference>
<feature type="domain" description="PLAT" evidence="18">
    <location>
        <begin position="2475"/>
        <end position="2594"/>
    </location>
</feature>
<keyword evidence="8" id="KW-0969">Cilium</keyword>
<organism evidence="20 21">
    <name type="scientific">Magallana gigas</name>
    <name type="common">Pacific oyster</name>
    <name type="synonym">Crassostrea gigas</name>
    <dbReference type="NCBI Taxonomy" id="29159"/>
    <lineage>
        <taxon>Eukaryota</taxon>
        <taxon>Metazoa</taxon>
        <taxon>Spiralia</taxon>
        <taxon>Lophotrochozoa</taxon>
        <taxon>Mollusca</taxon>
        <taxon>Bivalvia</taxon>
        <taxon>Autobranchia</taxon>
        <taxon>Pteriomorphia</taxon>
        <taxon>Ostreida</taxon>
        <taxon>Ostreoidea</taxon>
        <taxon>Ostreidae</taxon>
        <taxon>Magallana</taxon>
    </lineage>
</organism>
<dbReference type="SUPFAM" id="SSF49723">
    <property type="entry name" value="Lipase/lipooxygenase domain (PLAT/LH2 domain)"/>
    <property type="match status" value="1"/>
</dbReference>
<keyword evidence="21" id="KW-1185">Reference proteome</keyword>
<keyword evidence="6 16" id="KW-0732">Signal</keyword>
<dbReference type="FunFam" id="1.10.287.70:FF:000086">
    <property type="entry name" value="Polycystic kidney disease 2"/>
    <property type="match status" value="1"/>
</dbReference>
<dbReference type="Gene3D" id="2.60.40.10">
    <property type="entry name" value="Immunoglobulins"/>
    <property type="match status" value="1"/>
</dbReference>
<dbReference type="PANTHER" id="PTHR10877">
    <property type="entry name" value="POLYCYSTIN FAMILY MEMBER"/>
    <property type="match status" value="1"/>
</dbReference>
<dbReference type="PROSITE" id="PS50095">
    <property type="entry name" value="PLAT"/>
    <property type="match status" value="1"/>
</dbReference>
<dbReference type="InterPro" id="IPR046338">
    <property type="entry name" value="GAIN_dom_sf"/>
</dbReference>
<evidence type="ECO:0000256" key="10">
    <source>
        <dbReference type="ARBA" id="ARBA00023180"/>
    </source>
</evidence>
<dbReference type="SUPFAM" id="SSF49299">
    <property type="entry name" value="PKD domain"/>
    <property type="match status" value="3"/>
</dbReference>
<evidence type="ECO:0000256" key="7">
    <source>
        <dbReference type="ARBA" id="ARBA00022989"/>
    </source>
</evidence>
<comment type="subcellular location">
    <subcellularLocation>
        <location evidence="2">Cell membrane</location>
        <topology evidence="2">Multi-pass membrane protein</topology>
    </subcellularLocation>
    <subcellularLocation>
        <location evidence="1">Cell projection</location>
        <location evidence="1">Cilium</location>
    </subcellularLocation>
</comment>
<dbReference type="GO" id="GO:0005929">
    <property type="term" value="C:cilium"/>
    <property type="evidence" value="ECO:0007669"/>
    <property type="project" value="UniProtKB-SubCell"/>
</dbReference>
<dbReference type="EnsemblMetazoa" id="G1904.2">
    <property type="protein sequence ID" value="G1904.2:cds"/>
    <property type="gene ID" value="G1904"/>
</dbReference>
<proteinExistence type="inferred from homology"/>
<dbReference type="GO" id="GO:0005262">
    <property type="term" value="F:calcium channel activity"/>
    <property type="evidence" value="ECO:0007669"/>
    <property type="project" value="TreeGrafter"/>
</dbReference>
<dbReference type="Pfam" id="PF01477">
    <property type="entry name" value="PLAT"/>
    <property type="match status" value="1"/>
</dbReference>
<feature type="transmembrane region" description="Helical" evidence="15">
    <location>
        <begin position="3221"/>
        <end position="3240"/>
    </location>
</feature>
<feature type="transmembrane region" description="Helical" evidence="15">
    <location>
        <begin position="3191"/>
        <end position="3209"/>
    </location>
</feature>
<dbReference type="GO" id="GO:0005886">
    <property type="term" value="C:plasma membrane"/>
    <property type="evidence" value="ECO:0007669"/>
    <property type="project" value="UniProtKB-SubCell"/>
</dbReference>
<feature type="region of interest" description="Disordered" evidence="14">
    <location>
        <begin position="2884"/>
        <end position="2904"/>
    </location>
</feature>
<feature type="transmembrane region" description="Helical" evidence="15">
    <location>
        <begin position="3272"/>
        <end position="3292"/>
    </location>
</feature>
<dbReference type="PROSITE" id="PS50093">
    <property type="entry name" value="PKD"/>
    <property type="match status" value="3"/>
</dbReference>
<dbReference type="InterPro" id="IPR035986">
    <property type="entry name" value="PKD_dom_sf"/>
</dbReference>
<reference evidence="20" key="1">
    <citation type="submission" date="2022-08" db="UniProtKB">
        <authorList>
            <consortium name="EnsemblMetazoa"/>
        </authorList>
    </citation>
    <scope>IDENTIFICATION</scope>
    <source>
        <strain evidence="20">05x7-T-G4-1.051#20</strain>
    </source>
</reference>
<dbReference type="Pfam" id="PF02010">
    <property type="entry name" value="REJ"/>
    <property type="match status" value="1"/>
</dbReference>
<dbReference type="Pfam" id="PF01825">
    <property type="entry name" value="GPS"/>
    <property type="match status" value="1"/>
</dbReference>
<feature type="transmembrane region" description="Helical" evidence="15">
    <location>
        <begin position="2787"/>
        <end position="2813"/>
    </location>
</feature>
<evidence type="ECO:0000256" key="6">
    <source>
        <dbReference type="ARBA" id="ARBA00022729"/>
    </source>
</evidence>
<evidence type="ECO:0000256" key="3">
    <source>
        <dbReference type="ARBA" id="ARBA00007200"/>
    </source>
</evidence>
<evidence type="ECO:0000259" key="18">
    <source>
        <dbReference type="PROSITE" id="PS50095"/>
    </source>
</evidence>
<dbReference type="SMART" id="SM00303">
    <property type="entry name" value="GPS"/>
    <property type="match status" value="1"/>
</dbReference>
<dbReference type="InterPro" id="IPR001024">
    <property type="entry name" value="PLAT/LH2_dom"/>
</dbReference>
<dbReference type="InterPro" id="IPR022409">
    <property type="entry name" value="PKD/Chitinase_dom"/>
</dbReference>
<name>A0A8W8JFR9_MAGGI</name>
<dbReference type="FunFam" id="2.60.60.20:FF:000034">
    <property type="entry name" value="Pkd1l2, putative"/>
    <property type="match status" value="1"/>
</dbReference>
<evidence type="ECO:0000256" key="9">
    <source>
        <dbReference type="ARBA" id="ARBA00023136"/>
    </source>
</evidence>
<dbReference type="InterPro" id="IPR000203">
    <property type="entry name" value="GPS"/>
</dbReference>
<feature type="transmembrane region" description="Helical" evidence="15">
    <location>
        <begin position="3312"/>
        <end position="3334"/>
    </location>
</feature>
<feature type="domain" description="PKD" evidence="17">
    <location>
        <begin position="529"/>
        <end position="590"/>
    </location>
</feature>
<dbReference type="InterPro" id="IPR036392">
    <property type="entry name" value="PLAT/LH2_dom_sf"/>
</dbReference>
<evidence type="ECO:0000259" key="17">
    <source>
        <dbReference type="PROSITE" id="PS50093"/>
    </source>
</evidence>
<dbReference type="InterPro" id="IPR013122">
    <property type="entry name" value="PKD1_2_channel"/>
</dbReference>
<dbReference type="Pfam" id="PF20519">
    <property type="entry name" value="Polycystin_dom"/>
    <property type="match status" value="1"/>
</dbReference>
<keyword evidence="9 15" id="KW-0472">Membrane</keyword>
<evidence type="ECO:0000256" key="12">
    <source>
        <dbReference type="PIRSR" id="PIRSR603915-2"/>
    </source>
</evidence>
<evidence type="ECO:0000256" key="1">
    <source>
        <dbReference type="ARBA" id="ARBA00004138"/>
    </source>
</evidence>
<feature type="compositionally biased region" description="Basic and acidic residues" evidence="14">
    <location>
        <begin position="2884"/>
        <end position="2893"/>
    </location>
</feature>
<evidence type="ECO:0000256" key="8">
    <source>
        <dbReference type="ARBA" id="ARBA00023069"/>
    </source>
</evidence>